<dbReference type="Proteomes" id="UP000053825">
    <property type="component" value="Unassembled WGS sequence"/>
</dbReference>
<protein>
    <submittedName>
        <fullName evidence="6">Uncharacterized protein</fullName>
    </submittedName>
</protein>
<dbReference type="Pfam" id="PF14880">
    <property type="entry name" value="COX14"/>
    <property type="match status" value="1"/>
</dbReference>
<keyword evidence="2 5" id="KW-0812">Transmembrane</keyword>
<keyword evidence="3 5" id="KW-1133">Transmembrane helix</keyword>
<dbReference type="InterPro" id="IPR029208">
    <property type="entry name" value="COX14"/>
</dbReference>
<gene>
    <name evidence="6" type="ORF">WH47_03322</name>
</gene>
<accession>A0A0L7RBC1</accession>
<feature type="transmembrane region" description="Helical" evidence="5">
    <location>
        <begin position="20"/>
        <end position="42"/>
    </location>
</feature>
<organism evidence="6 7">
    <name type="scientific">Habropoda laboriosa</name>
    <dbReference type="NCBI Taxonomy" id="597456"/>
    <lineage>
        <taxon>Eukaryota</taxon>
        <taxon>Metazoa</taxon>
        <taxon>Ecdysozoa</taxon>
        <taxon>Arthropoda</taxon>
        <taxon>Hexapoda</taxon>
        <taxon>Insecta</taxon>
        <taxon>Pterygota</taxon>
        <taxon>Neoptera</taxon>
        <taxon>Endopterygota</taxon>
        <taxon>Hymenoptera</taxon>
        <taxon>Apocrita</taxon>
        <taxon>Aculeata</taxon>
        <taxon>Apoidea</taxon>
        <taxon>Anthophila</taxon>
        <taxon>Apidae</taxon>
        <taxon>Habropoda</taxon>
    </lineage>
</organism>
<evidence type="ECO:0000313" key="7">
    <source>
        <dbReference type="Proteomes" id="UP000053825"/>
    </source>
</evidence>
<comment type="subcellular location">
    <subcellularLocation>
        <location evidence="1">Membrane</location>
        <topology evidence="1">Single-pass membrane protein</topology>
    </subcellularLocation>
</comment>
<keyword evidence="7" id="KW-1185">Reference proteome</keyword>
<dbReference type="GO" id="GO:0016020">
    <property type="term" value="C:membrane"/>
    <property type="evidence" value="ECO:0007669"/>
    <property type="project" value="UniProtKB-SubCell"/>
</dbReference>
<evidence type="ECO:0000313" key="6">
    <source>
        <dbReference type="EMBL" id="KOC68164.1"/>
    </source>
</evidence>
<sequence length="71" mass="8419">MLHKYKRKNYYLDKLHRGFVTLCMGTTVIGIGIIFVKGYYYYRYIRPAMKEVAMKSNEELLKEGRYVAATN</sequence>
<keyword evidence="4 5" id="KW-0472">Membrane</keyword>
<dbReference type="AlphaFoldDB" id="A0A0L7RBC1"/>
<evidence type="ECO:0000256" key="2">
    <source>
        <dbReference type="ARBA" id="ARBA00022692"/>
    </source>
</evidence>
<evidence type="ECO:0000256" key="1">
    <source>
        <dbReference type="ARBA" id="ARBA00004167"/>
    </source>
</evidence>
<dbReference type="EMBL" id="KQ414617">
    <property type="protein sequence ID" value="KOC68164.1"/>
    <property type="molecule type" value="Genomic_DNA"/>
</dbReference>
<reference evidence="6 7" key="1">
    <citation type="submission" date="2015-07" db="EMBL/GenBank/DDBJ databases">
        <title>The genome of Habropoda laboriosa.</title>
        <authorList>
            <person name="Pan H."/>
            <person name="Kapheim K."/>
        </authorList>
    </citation>
    <scope>NUCLEOTIDE SEQUENCE [LARGE SCALE GENOMIC DNA]</scope>
    <source>
        <strain evidence="6">0110345459</strain>
    </source>
</reference>
<name>A0A0L7RBC1_9HYME</name>
<evidence type="ECO:0000256" key="3">
    <source>
        <dbReference type="ARBA" id="ARBA00022989"/>
    </source>
</evidence>
<proteinExistence type="predicted"/>
<evidence type="ECO:0000256" key="5">
    <source>
        <dbReference type="SAM" id="Phobius"/>
    </source>
</evidence>
<evidence type="ECO:0000256" key="4">
    <source>
        <dbReference type="ARBA" id="ARBA00023136"/>
    </source>
</evidence>